<dbReference type="InterPro" id="IPR016197">
    <property type="entry name" value="Chromo-like_dom_sf"/>
</dbReference>
<evidence type="ECO:0000313" key="3">
    <source>
        <dbReference type="Proteomes" id="UP000265520"/>
    </source>
</evidence>
<feature type="non-terminal residue" evidence="2">
    <location>
        <position position="90"/>
    </location>
</feature>
<dbReference type="EMBL" id="LXQA010567626">
    <property type="protein sequence ID" value="MCI59649.1"/>
    <property type="molecule type" value="Genomic_DNA"/>
</dbReference>
<comment type="caution">
    <text evidence="2">The sequence shown here is derived from an EMBL/GenBank/DDBJ whole genome shotgun (WGS) entry which is preliminary data.</text>
</comment>
<dbReference type="InterPro" id="IPR056924">
    <property type="entry name" value="SH3_Tf2-1"/>
</dbReference>
<dbReference type="SUPFAM" id="SSF54160">
    <property type="entry name" value="Chromo domain-like"/>
    <property type="match status" value="1"/>
</dbReference>
<dbReference type="Proteomes" id="UP000265520">
    <property type="component" value="Unassembled WGS sequence"/>
</dbReference>
<organism evidence="2 3">
    <name type="scientific">Trifolium medium</name>
    <dbReference type="NCBI Taxonomy" id="97028"/>
    <lineage>
        <taxon>Eukaryota</taxon>
        <taxon>Viridiplantae</taxon>
        <taxon>Streptophyta</taxon>
        <taxon>Embryophyta</taxon>
        <taxon>Tracheophyta</taxon>
        <taxon>Spermatophyta</taxon>
        <taxon>Magnoliopsida</taxon>
        <taxon>eudicotyledons</taxon>
        <taxon>Gunneridae</taxon>
        <taxon>Pentapetalae</taxon>
        <taxon>rosids</taxon>
        <taxon>fabids</taxon>
        <taxon>Fabales</taxon>
        <taxon>Fabaceae</taxon>
        <taxon>Papilionoideae</taxon>
        <taxon>50 kb inversion clade</taxon>
        <taxon>NPAAA clade</taxon>
        <taxon>Hologalegina</taxon>
        <taxon>IRL clade</taxon>
        <taxon>Trifolieae</taxon>
        <taxon>Trifolium</taxon>
    </lineage>
</organism>
<evidence type="ECO:0000313" key="2">
    <source>
        <dbReference type="EMBL" id="MCI59649.1"/>
    </source>
</evidence>
<sequence>IGAVAYKLQLPPGSRIHPVFHVSALKPFRGTDTLTACELPLESFDNQPIDQPRAVIDRRIQLSYGHPREQLLVQWAGCPIDEASWEDLDT</sequence>
<accession>A0A392TEU1</accession>
<reference evidence="2 3" key="1">
    <citation type="journal article" date="2018" name="Front. Plant Sci.">
        <title>Red Clover (Trifolium pratense) and Zigzag Clover (T. medium) - A Picture of Genomic Similarities and Differences.</title>
        <authorList>
            <person name="Dluhosova J."/>
            <person name="Istvanek J."/>
            <person name="Nedelnik J."/>
            <person name="Repkova J."/>
        </authorList>
    </citation>
    <scope>NUCLEOTIDE SEQUENCE [LARGE SCALE GENOMIC DNA]</scope>
    <source>
        <strain evidence="3">cv. 10/8</strain>
        <tissue evidence="2">Leaf</tissue>
    </source>
</reference>
<dbReference type="Pfam" id="PF24626">
    <property type="entry name" value="SH3_Tf2-1"/>
    <property type="match status" value="1"/>
</dbReference>
<name>A0A392TEU1_9FABA</name>
<proteinExistence type="predicted"/>
<dbReference type="AlphaFoldDB" id="A0A392TEU1"/>
<evidence type="ECO:0000259" key="1">
    <source>
        <dbReference type="Pfam" id="PF24626"/>
    </source>
</evidence>
<feature type="non-terminal residue" evidence="2">
    <location>
        <position position="1"/>
    </location>
</feature>
<keyword evidence="3" id="KW-1185">Reference proteome</keyword>
<protein>
    <recommendedName>
        <fullName evidence="1">Tf2-1-like SH3-like domain-containing protein</fullName>
    </recommendedName>
</protein>
<feature type="domain" description="Tf2-1-like SH3-like" evidence="1">
    <location>
        <begin position="1"/>
        <end position="28"/>
    </location>
</feature>